<organism evidence="1">
    <name type="scientific">bioreactor metagenome</name>
    <dbReference type="NCBI Taxonomy" id="1076179"/>
    <lineage>
        <taxon>unclassified sequences</taxon>
        <taxon>metagenomes</taxon>
        <taxon>ecological metagenomes</taxon>
    </lineage>
</organism>
<sequence>MIRCWHRRVTELPAEVAGNACEAGEFGRYFYPYWLLDLAVSVKFPFIAPRRERLLLAVDAVNSGAGFPPPGGIYETEADEDELVSPHIAKDELDGARLSQMIRFGMKKRARAWSDISYAINGIELVYKECSLWRVRYSNGSESGISLDTLTGEYGIIPINEGIKER</sequence>
<protein>
    <submittedName>
        <fullName evidence="1">Uncharacterized protein</fullName>
    </submittedName>
</protein>
<proteinExistence type="predicted"/>
<evidence type="ECO:0000313" key="1">
    <source>
        <dbReference type="EMBL" id="MPM97570.1"/>
    </source>
</evidence>
<dbReference type="EMBL" id="VSSQ01043833">
    <property type="protein sequence ID" value="MPM97570.1"/>
    <property type="molecule type" value="Genomic_DNA"/>
</dbReference>
<reference evidence="1" key="1">
    <citation type="submission" date="2019-08" db="EMBL/GenBank/DDBJ databases">
        <authorList>
            <person name="Kucharzyk K."/>
            <person name="Murdoch R.W."/>
            <person name="Higgins S."/>
            <person name="Loffler F."/>
        </authorList>
    </citation>
    <scope>NUCLEOTIDE SEQUENCE</scope>
</reference>
<comment type="caution">
    <text evidence="1">The sequence shown here is derived from an EMBL/GenBank/DDBJ whole genome shotgun (WGS) entry which is preliminary data.</text>
</comment>
<gene>
    <name evidence="1" type="ORF">SDC9_144745</name>
</gene>
<accession>A0A645E749</accession>
<dbReference type="AlphaFoldDB" id="A0A645E749"/>
<name>A0A645E749_9ZZZZ</name>